<evidence type="ECO:0008006" key="9">
    <source>
        <dbReference type="Google" id="ProtNLM"/>
    </source>
</evidence>
<dbReference type="InterPro" id="IPR016024">
    <property type="entry name" value="ARM-type_fold"/>
</dbReference>
<dbReference type="PANTHER" id="PTHR15651:SF7">
    <property type="entry name" value="ARMADILLO REPEAT-CONTAINING PROTEIN 8"/>
    <property type="match status" value="1"/>
</dbReference>
<protein>
    <recommendedName>
        <fullName evidence="9">Armadillo repeat-containing protein 8</fullName>
    </recommendedName>
</protein>
<gene>
    <name evidence="7" type="ORF">K7432_006413</name>
</gene>
<comment type="caution">
    <text evidence="7">The sequence shown here is derived from an EMBL/GenBank/DDBJ whole genome shotgun (WGS) entry which is preliminary data.</text>
</comment>
<feature type="repeat" description="ARM" evidence="6">
    <location>
        <begin position="458"/>
        <end position="485"/>
    </location>
</feature>
<evidence type="ECO:0000313" key="8">
    <source>
        <dbReference type="Proteomes" id="UP001479436"/>
    </source>
</evidence>
<keyword evidence="3" id="KW-0963">Cytoplasm</keyword>
<dbReference type="InterPro" id="IPR000225">
    <property type="entry name" value="Armadillo"/>
</dbReference>
<comment type="subcellular location">
    <subcellularLocation>
        <location evidence="2">Cytoplasm</location>
    </subcellularLocation>
    <subcellularLocation>
        <location evidence="1">Nucleus</location>
    </subcellularLocation>
</comment>
<dbReference type="Pfam" id="PF00514">
    <property type="entry name" value="Arm"/>
    <property type="match status" value="2"/>
</dbReference>
<keyword evidence="5" id="KW-0539">Nucleus</keyword>
<dbReference type="PANTHER" id="PTHR15651">
    <property type="entry name" value="ARMADILLO REPEAT-CONTAINING PROTEIN 8"/>
    <property type="match status" value="1"/>
</dbReference>
<proteinExistence type="predicted"/>
<dbReference type="InterPro" id="IPR011989">
    <property type="entry name" value="ARM-like"/>
</dbReference>
<evidence type="ECO:0000256" key="3">
    <source>
        <dbReference type="ARBA" id="ARBA00022490"/>
    </source>
</evidence>
<evidence type="ECO:0000313" key="7">
    <source>
        <dbReference type="EMBL" id="KAK9717138.1"/>
    </source>
</evidence>
<sequence>MTQSRHDYCVSQLSTSDKTERIKALRFIKNSIIGNRTKKDLYISLNILPRLIEIIVKNDNTTDPQSKIQAVVILGSLAYGNEENVCTLIDSGVIPPLLDCLTLRNEPKLIEAAARALKAIFNSPRAPKQHIFETGHMIELVNLLKGFSQASKDILFNCPYATHVPELVATIIARCCENVEQQMQIVSAGALPLLVDLMSCGHAKIQEAALDTLQALCLENPEIGKSVVGTRKNGDQPIEIMLKLVRDRSKSMQLLAATCLINLSRSDVIPDHQSDIVLIVLPTVVKLLSEPSISREKASFVLAYLVSESEELQKAACDCDAIVKLTSLICQPDEELSNPEAQAHCDRIKESALLAIAAISSLKEECRVQVIEAKALPHIVTAMSHRNVGVRAAACQCTRSLSRSVKNLRTSLVDAGIALPLFQLLSDESTSVQTTASATLCNIVLGFSPMKITVLENGGIERLVNLVSSVDSNLRLNAVWALKNLLFQAEPEIKQTVMKHLTYPKLQTLLNDAEISIQEQALNLLRNLACDHETNIEEVFEGIGECSLVSLFENKLKSNYEDIILQTLYTIVNVATGNERHKMAIINSDAILSSISDYMTHSKASIRVATVWCIINLTWTEERHGVGYAERVRKLQTLGFESKLSALADDTDLDVRDRVKTALTHFRTTERYP</sequence>
<keyword evidence="8" id="KW-1185">Reference proteome</keyword>
<evidence type="ECO:0000256" key="4">
    <source>
        <dbReference type="ARBA" id="ARBA00022737"/>
    </source>
</evidence>
<evidence type="ECO:0000256" key="1">
    <source>
        <dbReference type="ARBA" id="ARBA00004123"/>
    </source>
</evidence>
<dbReference type="SMART" id="SM00185">
    <property type="entry name" value="ARM"/>
    <property type="match status" value="10"/>
</dbReference>
<dbReference type="PROSITE" id="PS50176">
    <property type="entry name" value="ARM_REPEAT"/>
    <property type="match status" value="1"/>
</dbReference>
<evidence type="ECO:0000256" key="2">
    <source>
        <dbReference type="ARBA" id="ARBA00004496"/>
    </source>
</evidence>
<keyword evidence="4" id="KW-0677">Repeat</keyword>
<dbReference type="Gene3D" id="1.25.10.10">
    <property type="entry name" value="Leucine-rich Repeat Variant"/>
    <property type="match status" value="2"/>
</dbReference>
<evidence type="ECO:0000256" key="5">
    <source>
        <dbReference type="ARBA" id="ARBA00023242"/>
    </source>
</evidence>
<organism evidence="7 8">
    <name type="scientific">Basidiobolus ranarum</name>
    <dbReference type="NCBI Taxonomy" id="34480"/>
    <lineage>
        <taxon>Eukaryota</taxon>
        <taxon>Fungi</taxon>
        <taxon>Fungi incertae sedis</taxon>
        <taxon>Zoopagomycota</taxon>
        <taxon>Entomophthoromycotina</taxon>
        <taxon>Basidiobolomycetes</taxon>
        <taxon>Basidiobolales</taxon>
        <taxon>Basidiobolaceae</taxon>
        <taxon>Basidiobolus</taxon>
    </lineage>
</organism>
<dbReference type="Proteomes" id="UP001479436">
    <property type="component" value="Unassembled WGS sequence"/>
</dbReference>
<dbReference type="InterPro" id="IPR038739">
    <property type="entry name" value="ARMC8/Vid28"/>
</dbReference>
<name>A0ABR2W1N9_9FUNG</name>
<evidence type="ECO:0000256" key="6">
    <source>
        <dbReference type="PROSITE-ProRule" id="PRU00259"/>
    </source>
</evidence>
<dbReference type="SUPFAM" id="SSF48371">
    <property type="entry name" value="ARM repeat"/>
    <property type="match status" value="1"/>
</dbReference>
<accession>A0ABR2W1N9</accession>
<dbReference type="EMBL" id="JASJQH010007158">
    <property type="protein sequence ID" value="KAK9717138.1"/>
    <property type="molecule type" value="Genomic_DNA"/>
</dbReference>
<reference evidence="7 8" key="1">
    <citation type="submission" date="2023-04" db="EMBL/GenBank/DDBJ databases">
        <title>Genome of Basidiobolus ranarum AG-B5.</title>
        <authorList>
            <person name="Stajich J.E."/>
            <person name="Carter-House D."/>
            <person name="Gryganskyi A."/>
        </authorList>
    </citation>
    <scope>NUCLEOTIDE SEQUENCE [LARGE SCALE GENOMIC DNA]</scope>
    <source>
        <strain evidence="7 8">AG-B5</strain>
    </source>
</reference>